<dbReference type="InterPro" id="IPR023439">
    <property type="entry name" value="Mal_deCO2ase/Cit_lyase_ACP"/>
</dbReference>
<evidence type="ECO:0000256" key="4">
    <source>
        <dbReference type="HAMAP-Rule" id="MF_00805"/>
    </source>
</evidence>
<accession>A0A1T4KUS3</accession>
<comment type="function">
    <text evidence="4">Covalent carrier of the coenzyme of citrate lyase.</text>
</comment>
<dbReference type="GO" id="GO:0005737">
    <property type="term" value="C:cytoplasm"/>
    <property type="evidence" value="ECO:0007669"/>
    <property type="project" value="UniProtKB-SubCell"/>
</dbReference>
<feature type="modified residue" description="O-(phosphoribosyl dephospho-coenzyme A)serine" evidence="4 5">
    <location>
        <position position="14"/>
    </location>
</feature>
<dbReference type="OrthoDB" id="1120942at2"/>
<proteinExistence type="inferred from homology"/>
<evidence type="ECO:0000256" key="3">
    <source>
        <dbReference type="ARBA" id="ARBA00022553"/>
    </source>
</evidence>
<keyword evidence="3 4" id="KW-0597">Phosphoprotein</keyword>
<comment type="subcellular location">
    <subcellularLocation>
        <location evidence="1 4">Cytoplasm</location>
    </subcellularLocation>
</comment>
<dbReference type="PIRSF" id="PIRSF002736">
    <property type="entry name" value="Citrt_lyas_gamma"/>
    <property type="match status" value="1"/>
</dbReference>
<name>A0A1T4KUS3_9FUSO</name>
<comment type="subunit">
    <text evidence="4">Oligomer with a subunit composition of (alpha,beta,gamma)6.</text>
</comment>
<dbReference type="Proteomes" id="UP000191153">
    <property type="component" value="Unassembled WGS sequence"/>
</dbReference>
<evidence type="ECO:0000256" key="5">
    <source>
        <dbReference type="PIRSR" id="PIRSR002736-50"/>
    </source>
</evidence>
<sequence length="95" mass="10302">MELKVKAVAGTLESSDIHIIVEPNNNAGIEINLESAVLAQFGDSIKEVISETLKELGVESVKITANDKGAIDPVIKSRLQTAVLRSAQITKFQWK</sequence>
<dbReference type="Pfam" id="PF06857">
    <property type="entry name" value="ACP"/>
    <property type="match status" value="1"/>
</dbReference>
<organism evidence="6 7">
    <name type="scientific">Cetobacterium ceti</name>
    <dbReference type="NCBI Taxonomy" id="180163"/>
    <lineage>
        <taxon>Bacteria</taxon>
        <taxon>Fusobacteriati</taxon>
        <taxon>Fusobacteriota</taxon>
        <taxon>Fusobacteriia</taxon>
        <taxon>Fusobacteriales</taxon>
        <taxon>Fusobacteriaceae</taxon>
        <taxon>Cetobacterium</taxon>
    </lineage>
</organism>
<dbReference type="HAMAP" id="MF_00805">
    <property type="entry name" value="CitD"/>
    <property type="match status" value="1"/>
</dbReference>
<evidence type="ECO:0000313" key="7">
    <source>
        <dbReference type="Proteomes" id="UP000191153"/>
    </source>
</evidence>
<keyword evidence="2 4" id="KW-0963">Cytoplasm</keyword>
<dbReference type="NCBIfam" id="NF009726">
    <property type="entry name" value="PRK13253.1"/>
    <property type="match status" value="1"/>
</dbReference>
<dbReference type="AlphaFoldDB" id="A0A1T4KUS3"/>
<evidence type="ECO:0000256" key="1">
    <source>
        <dbReference type="ARBA" id="ARBA00004496"/>
    </source>
</evidence>
<dbReference type="NCBIfam" id="TIGR01608">
    <property type="entry name" value="citD"/>
    <property type="match status" value="1"/>
</dbReference>
<dbReference type="EMBL" id="FUWX01000005">
    <property type="protein sequence ID" value="SJZ46194.1"/>
    <property type="molecule type" value="Genomic_DNA"/>
</dbReference>
<evidence type="ECO:0000313" key="6">
    <source>
        <dbReference type="EMBL" id="SJZ46194.1"/>
    </source>
</evidence>
<reference evidence="6 7" key="1">
    <citation type="submission" date="2017-02" db="EMBL/GenBank/DDBJ databases">
        <authorList>
            <person name="Peterson S.W."/>
        </authorList>
    </citation>
    <scope>NUCLEOTIDE SEQUENCE [LARGE SCALE GENOMIC DNA]</scope>
    <source>
        <strain evidence="6 7">ATCC 700028</strain>
    </source>
</reference>
<dbReference type="InterPro" id="IPR006495">
    <property type="entry name" value="CitD"/>
</dbReference>
<dbReference type="RefSeq" id="WP_078693134.1">
    <property type="nucleotide sequence ID" value="NZ_FUWX01000005.1"/>
</dbReference>
<comment type="similarity">
    <text evidence="4">Belongs to the CitD family.</text>
</comment>
<gene>
    <name evidence="4" type="primary">citD</name>
    <name evidence="6" type="ORF">SAMN02745174_00603</name>
</gene>
<protein>
    <recommendedName>
        <fullName evidence="4">Citrate lyase acyl carrier protein</fullName>
    </recommendedName>
    <alternativeName>
        <fullName evidence="4">Citrate lyase gamma chain</fullName>
    </alternativeName>
</protein>
<dbReference type="GO" id="GO:0016829">
    <property type="term" value="F:lyase activity"/>
    <property type="evidence" value="ECO:0007669"/>
    <property type="project" value="UniProtKB-KW"/>
</dbReference>
<dbReference type="STRING" id="180163.SAMN02745174_00603"/>
<keyword evidence="7" id="KW-1185">Reference proteome</keyword>
<keyword evidence="6" id="KW-0456">Lyase</keyword>
<evidence type="ECO:0000256" key="2">
    <source>
        <dbReference type="ARBA" id="ARBA00022490"/>
    </source>
</evidence>